<sequence>MKRIPTFIALSFAATTLSADELPRALDPSDFFDVNIEWAAIGRNLFFDKALSGNDNISCATCHHPALGTGDGMALPLGEGGIGLGLQRVAGETNIPLERVPRNAPPLFNLGARDFDVFFHDGRMFRDRSAPFGIRLPKGNELERRMPTMLSAQNLLPLLNVEEMAGQPDENPVGRAVARNRLTGPGGAWDLIAKEIEGIDDYRNAFDWLIGADEPLHISHIGIALSSFIMYEFRAANTPFDRYLRGDDDALDAAQMRGMELFYGKAECSSCHSGPLMSDFEMHALALPQFGPGKKENADFPHADEGHMRTSGAYEDIYSFRTPMLRNVTLTAPYGHNGAFTTLEAMVRHHLNPLQSLGNFDRAQVLLHDVPSITDDWVALDTTGETFRIATAMSINPVPLNDAEVDDLLAFLDALTDPVALTGRLGIPVTVPSGLDIDMPQDQP</sequence>
<feature type="domain" description="Cytochrome c" evidence="7">
    <location>
        <begin position="253"/>
        <end position="416"/>
    </location>
</feature>
<dbReference type="PANTHER" id="PTHR30600:SF9">
    <property type="entry name" value="BLR7738 PROTEIN"/>
    <property type="match status" value="1"/>
</dbReference>
<protein>
    <recommendedName>
        <fullName evidence="7">Cytochrome c domain-containing protein</fullName>
    </recommendedName>
</protein>
<evidence type="ECO:0000256" key="1">
    <source>
        <dbReference type="ARBA" id="ARBA00004196"/>
    </source>
</evidence>
<dbReference type="GO" id="GO:0030313">
    <property type="term" value="C:cell envelope"/>
    <property type="evidence" value="ECO:0007669"/>
    <property type="project" value="UniProtKB-SubCell"/>
</dbReference>
<proteinExistence type="predicted"/>
<dbReference type="SUPFAM" id="SSF46626">
    <property type="entry name" value="Cytochrome c"/>
    <property type="match status" value="2"/>
</dbReference>
<evidence type="ECO:0000256" key="5">
    <source>
        <dbReference type="ARBA" id="ARBA00023004"/>
    </source>
</evidence>
<dbReference type="STRING" id="1317121.ATO11_02820"/>
<accession>A0A0L1JUU6</accession>
<evidence type="ECO:0000256" key="6">
    <source>
        <dbReference type="PROSITE-ProRule" id="PRU00433"/>
    </source>
</evidence>
<dbReference type="PROSITE" id="PS51007">
    <property type="entry name" value="CYTC"/>
    <property type="match status" value="1"/>
</dbReference>
<evidence type="ECO:0000259" key="7">
    <source>
        <dbReference type="PROSITE" id="PS51007"/>
    </source>
</evidence>
<name>A0A0L1JUU6_9RHOB</name>
<dbReference type="GO" id="GO:0046872">
    <property type="term" value="F:metal ion binding"/>
    <property type="evidence" value="ECO:0007669"/>
    <property type="project" value="UniProtKB-KW"/>
</dbReference>
<dbReference type="GO" id="GO:0020037">
    <property type="term" value="F:heme binding"/>
    <property type="evidence" value="ECO:0007669"/>
    <property type="project" value="InterPro"/>
</dbReference>
<dbReference type="GO" id="GO:0009055">
    <property type="term" value="F:electron transfer activity"/>
    <property type="evidence" value="ECO:0007669"/>
    <property type="project" value="InterPro"/>
</dbReference>
<dbReference type="Proteomes" id="UP000036938">
    <property type="component" value="Unassembled WGS sequence"/>
</dbReference>
<dbReference type="InterPro" id="IPR009056">
    <property type="entry name" value="Cyt_c-like_dom"/>
</dbReference>
<dbReference type="RefSeq" id="WP_050529276.1">
    <property type="nucleotide sequence ID" value="NZ_AQQZ01000001.1"/>
</dbReference>
<organism evidence="8 9">
    <name type="scientific">Pseudaestuariivita atlantica</name>
    <dbReference type="NCBI Taxonomy" id="1317121"/>
    <lineage>
        <taxon>Bacteria</taxon>
        <taxon>Pseudomonadati</taxon>
        <taxon>Pseudomonadota</taxon>
        <taxon>Alphaproteobacteria</taxon>
        <taxon>Rhodobacterales</taxon>
        <taxon>Paracoccaceae</taxon>
        <taxon>Pseudaestuariivita</taxon>
    </lineage>
</organism>
<gene>
    <name evidence="8" type="ORF">ATO11_02820</name>
</gene>
<dbReference type="InterPro" id="IPR036909">
    <property type="entry name" value="Cyt_c-like_dom_sf"/>
</dbReference>
<dbReference type="AlphaFoldDB" id="A0A0L1JUU6"/>
<keyword evidence="5 6" id="KW-0408">Iron</keyword>
<dbReference type="InterPro" id="IPR051395">
    <property type="entry name" value="Cytochrome_c_Peroxidase/MauG"/>
</dbReference>
<reference evidence="8 9" key="1">
    <citation type="journal article" date="2015" name="Int. J. Syst. Evol. Microbiol.">
        <title>Aestuariivita atlantica sp. nov., isolated from deep sea sediment of the Atlantic Ocean.</title>
        <authorList>
            <person name="Li G."/>
            <person name="Lai Q."/>
            <person name="Du Y."/>
            <person name="Liu X."/>
            <person name="Sun F."/>
            <person name="Shao Z."/>
        </authorList>
    </citation>
    <scope>NUCLEOTIDE SEQUENCE [LARGE SCALE GENOMIC DNA]</scope>
    <source>
        <strain evidence="8 9">22II-S11-z3</strain>
    </source>
</reference>
<dbReference type="EMBL" id="AQQZ01000001">
    <property type="protein sequence ID" value="KNG95541.1"/>
    <property type="molecule type" value="Genomic_DNA"/>
</dbReference>
<evidence type="ECO:0000256" key="4">
    <source>
        <dbReference type="ARBA" id="ARBA00023002"/>
    </source>
</evidence>
<keyword evidence="9" id="KW-1185">Reference proteome</keyword>
<comment type="subcellular location">
    <subcellularLocation>
        <location evidence="1">Cell envelope</location>
    </subcellularLocation>
</comment>
<evidence type="ECO:0000256" key="2">
    <source>
        <dbReference type="ARBA" id="ARBA00022617"/>
    </source>
</evidence>
<keyword evidence="2 6" id="KW-0349">Heme</keyword>
<dbReference type="GO" id="GO:0004130">
    <property type="term" value="F:cytochrome-c peroxidase activity"/>
    <property type="evidence" value="ECO:0007669"/>
    <property type="project" value="TreeGrafter"/>
</dbReference>
<comment type="caution">
    <text evidence="8">The sequence shown here is derived from an EMBL/GenBank/DDBJ whole genome shotgun (WGS) entry which is preliminary data.</text>
</comment>
<dbReference type="PATRIC" id="fig|1317121.7.peg.571"/>
<dbReference type="InterPro" id="IPR004852">
    <property type="entry name" value="Di-haem_cyt_c_peroxidsae"/>
</dbReference>
<evidence type="ECO:0000256" key="3">
    <source>
        <dbReference type="ARBA" id="ARBA00022723"/>
    </source>
</evidence>
<dbReference type="Pfam" id="PF03150">
    <property type="entry name" value="CCP_MauG"/>
    <property type="match status" value="1"/>
</dbReference>
<evidence type="ECO:0000313" key="9">
    <source>
        <dbReference type="Proteomes" id="UP000036938"/>
    </source>
</evidence>
<keyword evidence="4" id="KW-0560">Oxidoreductase</keyword>
<evidence type="ECO:0000313" key="8">
    <source>
        <dbReference type="EMBL" id="KNG95541.1"/>
    </source>
</evidence>
<dbReference type="Gene3D" id="1.10.760.10">
    <property type="entry name" value="Cytochrome c-like domain"/>
    <property type="match status" value="2"/>
</dbReference>
<keyword evidence="3 6" id="KW-0479">Metal-binding</keyword>
<dbReference type="PANTHER" id="PTHR30600">
    <property type="entry name" value="CYTOCHROME C PEROXIDASE-RELATED"/>
    <property type="match status" value="1"/>
</dbReference>